<dbReference type="PANTHER" id="PTHR38644:SF1">
    <property type="entry name" value="EXPRESSED PROTEIN"/>
    <property type="match status" value="1"/>
</dbReference>
<dbReference type="SMART" id="SM00156">
    <property type="entry name" value="PP2Ac"/>
    <property type="match status" value="1"/>
</dbReference>
<dbReference type="PRINTS" id="PR00114">
    <property type="entry name" value="STPHPHTASE"/>
</dbReference>
<comment type="caution">
    <text evidence="3">The sequence shown here is derived from an EMBL/GenBank/DDBJ whole genome shotgun (WGS) entry which is preliminary data.</text>
</comment>
<reference evidence="3" key="1">
    <citation type="submission" date="2023-04" db="EMBL/GenBank/DDBJ databases">
        <title>Aspergillus oryzae NBRC 4228.</title>
        <authorList>
            <person name="Ichikawa N."/>
            <person name="Sato H."/>
            <person name="Tonouchi N."/>
        </authorList>
    </citation>
    <scope>NUCLEOTIDE SEQUENCE</scope>
    <source>
        <strain evidence="3">NBRC 4228</strain>
    </source>
</reference>
<evidence type="ECO:0000313" key="4">
    <source>
        <dbReference type="Proteomes" id="UP001165205"/>
    </source>
</evidence>
<dbReference type="Pfam" id="PF00149">
    <property type="entry name" value="Metallophos"/>
    <property type="match status" value="1"/>
</dbReference>
<dbReference type="Proteomes" id="UP001165205">
    <property type="component" value="Unassembled WGS sequence"/>
</dbReference>
<dbReference type="EMBL" id="BSYA01000210">
    <property type="protein sequence ID" value="GMG36743.1"/>
    <property type="molecule type" value="Genomic_DNA"/>
</dbReference>
<dbReference type="Gene3D" id="3.60.21.10">
    <property type="match status" value="1"/>
</dbReference>
<dbReference type="GO" id="GO:0016787">
    <property type="term" value="F:hydrolase activity"/>
    <property type="evidence" value="ECO:0007669"/>
    <property type="project" value="InterPro"/>
</dbReference>
<evidence type="ECO:0000313" key="3">
    <source>
        <dbReference type="EMBL" id="GMG36743.1"/>
    </source>
</evidence>
<dbReference type="SUPFAM" id="SSF56300">
    <property type="entry name" value="Metallo-dependent phosphatases"/>
    <property type="match status" value="1"/>
</dbReference>
<dbReference type="InterPro" id="IPR006186">
    <property type="entry name" value="Ser/Thr-sp_prot-phosphatase"/>
</dbReference>
<evidence type="ECO:0000259" key="2">
    <source>
        <dbReference type="SMART" id="SM00156"/>
    </source>
</evidence>
<name>A0AAN4YX52_ASPOZ</name>
<feature type="domain" description="Serine/threonine specific protein phosphatases" evidence="2">
    <location>
        <begin position="1"/>
        <end position="151"/>
    </location>
</feature>
<dbReference type="Pfam" id="PF23868">
    <property type="entry name" value="Mmc1_C"/>
    <property type="match status" value="1"/>
</dbReference>
<dbReference type="Pfam" id="PF23867">
    <property type="entry name" value="Mmc1_N"/>
    <property type="match status" value="1"/>
</dbReference>
<feature type="region of interest" description="Disordered" evidence="1">
    <location>
        <begin position="181"/>
        <end position="205"/>
    </location>
</feature>
<accession>A0AAN4YX52</accession>
<organism evidence="3 4">
    <name type="scientific">Aspergillus oryzae</name>
    <name type="common">Yellow koji mold</name>
    <dbReference type="NCBI Taxonomy" id="5062"/>
    <lineage>
        <taxon>Eukaryota</taxon>
        <taxon>Fungi</taxon>
        <taxon>Dikarya</taxon>
        <taxon>Ascomycota</taxon>
        <taxon>Pezizomycotina</taxon>
        <taxon>Eurotiomycetes</taxon>
        <taxon>Eurotiomycetidae</taxon>
        <taxon>Eurotiales</taxon>
        <taxon>Aspergillaceae</taxon>
        <taxon>Aspergillus</taxon>
        <taxon>Aspergillus subgen. Circumdati</taxon>
    </lineage>
</organism>
<dbReference type="PANTHER" id="PTHR38644">
    <property type="entry name" value="EXPRESSED PROTEIN"/>
    <property type="match status" value="1"/>
</dbReference>
<evidence type="ECO:0000256" key="1">
    <source>
        <dbReference type="SAM" id="MobiDB-lite"/>
    </source>
</evidence>
<dbReference type="AlphaFoldDB" id="A0AAN4YX52"/>
<gene>
    <name evidence="3" type="ORF">Aory04_001172200</name>
</gene>
<proteinExistence type="predicted"/>
<protein>
    <submittedName>
        <fullName evidence="3">Unnamed protein product</fullName>
    </submittedName>
</protein>
<dbReference type="InterPro" id="IPR056196">
    <property type="entry name" value="Mmc1_C"/>
</dbReference>
<sequence length="903" mass="100686">MNKQFLCIHGGLSPELHTLEDIKSPPTHGLMCDLLWADPLEEFGQEKTGDYFVHNSVRGCSYFFSYPAACAFLEKNNLLSIIRAHEAQDAGYRMYRKTRTTGFPSVMTIFSAPNYLDVYNNKAAVLKYENNVMNIRQFNCTPHPYWLPNFMDVFTWSLPFVGEKITDMLIAILNTCSKEELEDDTPTTVSPTGPPSPPVPMDVESSEFKRRAIKNKILAIGRLSRVFQVLREESERVTELKTATGGRLPAGTLMLGAEGIKQAITNFEDARKVDLQNERLPPSSEEVYKRSEEERQAALERAQREADNDAGLATVARRISIRTLSTRRNGIVSPRLEAKRLSLFSSRPITTSSVIHARHVPPRLRELYEALNKIQGVATEQVNISRLQLALRGLESETPIIRVAGGFLSQTVLSDIFADISIVLGLNDATAARKLVRLLLADPLNTRESWEDALDAYDSDPTQGLLIRYAWIKGNLEILVSTLGAETELSDAHFTADTFLVPTVTIPTSHSGRHNAVRYPVHRTVVCGRGVDGLIAYNGLVSRVDLKKETSSVYGAVDLPVTAPQKSNDRIAFVDIDRADEALEKFRESVQNASLYERGWNGSGVQAVQDWLSSLPTEGALDPSLKSLITSLIDAAEAGVAADENRLSQDQKAATISDDVRENLDRSVTEWAERGHIELRSSLEEGFATKKWKGLAWWKLFWHVDDVGMITSEILEKNYLPRAEKEVIWTAGRFHQAGLGMQLKDAPQPAQQLLNDSTNGESESDELWPTQITTSRNRLLETTVPSLQAMAQRLVLFSMSTTTLTSALSALTYVSIPTASVYETGTIVAVGLIYALRRQQKKWESARTFFEDEVREEGRTALIKTEEHLHAVVQEGGPRNEDVAETEARKAIDRARKALEQVD</sequence>
<dbReference type="InterPro" id="IPR029052">
    <property type="entry name" value="Metallo-depent_PP-like"/>
</dbReference>
<dbReference type="InterPro" id="IPR004843">
    <property type="entry name" value="Calcineurin-like_PHP"/>
</dbReference>